<sequence length="895" mass="98686">MPGPPPIIQAALAASVGVGGVTPPFTIPAHFPPYAYLPPAAHESLLHPNFPSEADTLAYVDALKHSDLSDWRSLQEVAARAGAGSCSGAVTTSVLTALYLLGLFNLCVASPASCCVPPAAGRRRRRTVDPTLPPLLNNLPYNLSSLSLEQFRSLPHVTTPDGGRVPLHISVVEQVRKLWDSNPRLLSSRSCSSAMESVRSSFISLSGVASGIILAYSVAQLAQCYPDHTLDPSTPPKIWLFPIPRTVSPQPYSPIPMLPGQIPVLGKDEDDDGCDRDEVPLGYDSCAQLLSAEPCPYKHWVLLNKDTRMGECVPRLCADNFVYIEADQMCHDINEADICPGNRRLYLTASGKAVCDCPEGMFPGPHDTCYFLYEPAYCQQGSVLQFDKTTKTLTCKADPCGHVNSDLWPDLLPYAPRKDGSCYRFNEQGPCKRGQRFGYDTEQLEATCVSLQEAGLVRPRRSFMFHQMSFPAAQDNRYLQYQVSYIIKNLTDWELEVKGIKRTRRDVSGTPEGGSRLHPSHKVVPFLDTRDIPRSFYTLKRPRRSRWGTPKPRRGNHRTRHHRHIRNRRNHSDGSDATGVTLGALALSPGPADVGGPHKNTRTRGTTRHRARSRNQKSRSHSATKSRTEVGIVSGSTMHSIHSTQRGNLDHSSIVRVNQTALAAPVVVQQTLSSRNTSAHLSSRGEHRQNRGSRGRKGKKKGHGRRKKGHGVRGKTKHENRQERGQRRGRRRKKKPSMSNATQTKRKKPKVSLFHGPAMLLPTDGNTTANGSHSSIGNSNGDQNSHSDISGERLDADEESQQSSSSEMSLPKYLRNRGRRQLGEGGGIIQAPLLSACKPGAKRDYNYKCRPKFIPQERDRRRAGAGSNSIAPRPPTITCPQGTRLDPRGKCQQVS</sequence>
<feature type="compositionally biased region" description="Basic and acidic residues" evidence="1">
    <location>
        <begin position="717"/>
        <end position="726"/>
    </location>
</feature>
<evidence type="ECO:0000313" key="3">
    <source>
        <dbReference type="EMBL" id="KAK8736282.1"/>
    </source>
</evidence>
<dbReference type="AlphaFoldDB" id="A0AAW0WXC7"/>
<feature type="compositionally biased region" description="Basic residues" evidence="1">
    <location>
        <begin position="727"/>
        <end position="736"/>
    </location>
</feature>
<feature type="domain" description="DUF4789" evidence="2">
    <location>
        <begin position="339"/>
        <end position="401"/>
    </location>
</feature>
<dbReference type="EMBL" id="JARKIK010000044">
    <property type="protein sequence ID" value="KAK8736282.1"/>
    <property type="molecule type" value="Genomic_DNA"/>
</dbReference>
<dbReference type="Proteomes" id="UP001445076">
    <property type="component" value="Unassembled WGS sequence"/>
</dbReference>
<feature type="region of interest" description="Disordered" evidence="1">
    <location>
        <begin position="543"/>
        <end position="648"/>
    </location>
</feature>
<evidence type="ECO:0000256" key="1">
    <source>
        <dbReference type="SAM" id="MobiDB-lite"/>
    </source>
</evidence>
<feature type="region of interest" description="Disordered" evidence="1">
    <location>
        <begin position="852"/>
        <end position="895"/>
    </location>
</feature>
<dbReference type="InterPro" id="IPR031993">
    <property type="entry name" value="DUF4789"/>
</dbReference>
<feature type="compositionally biased region" description="Low complexity" evidence="1">
    <location>
        <begin position="770"/>
        <end position="781"/>
    </location>
</feature>
<keyword evidence="4" id="KW-1185">Reference proteome</keyword>
<feature type="compositionally biased region" description="Basic residues" evidence="1">
    <location>
        <begin position="690"/>
        <end position="716"/>
    </location>
</feature>
<name>A0AAW0WXC7_CHEQU</name>
<protein>
    <recommendedName>
        <fullName evidence="2">DUF4789 domain-containing protein</fullName>
    </recommendedName>
</protein>
<feature type="compositionally biased region" description="Basic residues" evidence="1">
    <location>
        <begin position="543"/>
        <end position="569"/>
    </location>
</feature>
<feature type="compositionally biased region" description="Polar residues" evidence="1">
    <location>
        <begin position="634"/>
        <end position="648"/>
    </location>
</feature>
<feature type="compositionally biased region" description="Basic residues" evidence="1">
    <location>
        <begin position="599"/>
        <end position="624"/>
    </location>
</feature>
<evidence type="ECO:0000259" key="2">
    <source>
        <dbReference type="Pfam" id="PF16033"/>
    </source>
</evidence>
<dbReference type="Pfam" id="PF16033">
    <property type="entry name" value="DUF4789"/>
    <property type="match status" value="1"/>
</dbReference>
<organism evidence="3 4">
    <name type="scientific">Cherax quadricarinatus</name>
    <name type="common">Australian red claw crayfish</name>
    <dbReference type="NCBI Taxonomy" id="27406"/>
    <lineage>
        <taxon>Eukaryota</taxon>
        <taxon>Metazoa</taxon>
        <taxon>Ecdysozoa</taxon>
        <taxon>Arthropoda</taxon>
        <taxon>Crustacea</taxon>
        <taxon>Multicrustacea</taxon>
        <taxon>Malacostraca</taxon>
        <taxon>Eumalacostraca</taxon>
        <taxon>Eucarida</taxon>
        <taxon>Decapoda</taxon>
        <taxon>Pleocyemata</taxon>
        <taxon>Astacidea</taxon>
        <taxon>Parastacoidea</taxon>
        <taxon>Parastacidae</taxon>
        <taxon>Cherax</taxon>
    </lineage>
</organism>
<dbReference type="PANTHER" id="PTHR21177:SF7">
    <property type="entry name" value="GH11627P"/>
    <property type="match status" value="1"/>
</dbReference>
<proteinExistence type="predicted"/>
<evidence type="ECO:0000313" key="4">
    <source>
        <dbReference type="Proteomes" id="UP001445076"/>
    </source>
</evidence>
<gene>
    <name evidence="3" type="ORF">OTU49_004912</name>
</gene>
<reference evidence="3 4" key="1">
    <citation type="journal article" date="2024" name="BMC Genomics">
        <title>Genome assembly of redclaw crayfish (Cherax quadricarinatus) provides insights into its immune adaptation and hypoxia tolerance.</title>
        <authorList>
            <person name="Liu Z."/>
            <person name="Zheng J."/>
            <person name="Li H."/>
            <person name="Fang K."/>
            <person name="Wang S."/>
            <person name="He J."/>
            <person name="Zhou D."/>
            <person name="Weng S."/>
            <person name="Chi M."/>
            <person name="Gu Z."/>
            <person name="He J."/>
            <person name="Li F."/>
            <person name="Wang M."/>
        </authorList>
    </citation>
    <scope>NUCLEOTIDE SEQUENCE [LARGE SCALE GENOMIC DNA]</scope>
    <source>
        <strain evidence="3">ZL_2023a</strain>
    </source>
</reference>
<comment type="caution">
    <text evidence="3">The sequence shown here is derived from an EMBL/GenBank/DDBJ whole genome shotgun (WGS) entry which is preliminary data.</text>
</comment>
<dbReference type="PANTHER" id="PTHR21177">
    <property type="entry name" value="IP06524P-RELATED"/>
    <property type="match status" value="1"/>
</dbReference>
<accession>A0AAW0WXC7</accession>
<feature type="region of interest" description="Disordered" evidence="1">
    <location>
        <begin position="673"/>
        <end position="813"/>
    </location>
</feature>